<reference evidence="3" key="1">
    <citation type="submission" date="2019-09" db="EMBL/GenBank/DDBJ databases">
        <title>Draft genome information of white flower Hibiscus syriacus.</title>
        <authorList>
            <person name="Kim Y.-M."/>
        </authorList>
    </citation>
    <scope>NUCLEOTIDE SEQUENCE [LARGE SCALE GENOMIC DNA]</scope>
    <source>
        <strain evidence="3">YM2019G1</strain>
    </source>
</reference>
<dbReference type="InterPro" id="IPR041412">
    <property type="entry name" value="Xrn1_helical"/>
</dbReference>
<dbReference type="AlphaFoldDB" id="A0A6A2WKJ9"/>
<protein>
    <recommendedName>
        <fullName evidence="2">Xrn1 helical domain-containing protein</fullName>
    </recommendedName>
</protein>
<evidence type="ECO:0000256" key="1">
    <source>
        <dbReference type="SAM" id="MobiDB-lite"/>
    </source>
</evidence>
<evidence type="ECO:0000259" key="2">
    <source>
        <dbReference type="Pfam" id="PF17846"/>
    </source>
</evidence>
<dbReference type="GO" id="GO:0003723">
    <property type="term" value="F:RNA binding"/>
    <property type="evidence" value="ECO:0007669"/>
    <property type="project" value="TreeGrafter"/>
</dbReference>
<dbReference type="GO" id="GO:0000956">
    <property type="term" value="P:nuclear-transcribed mRNA catabolic process"/>
    <property type="evidence" value="ECO:0007669"/>
    <property type="project" value="TreeGrafter"/>
</dbReference>
<comment type="caution">
    <text evidence="3">The sequence shown here is derived from an EMBL/GenBank/DDBJ whole genome shotgun (WGS) entry which is preliminary data.</text>
</comment>
<proteinExistence type="predicted"/>
<dbReference type="PANTHER" id="PTHR12341:SF41">
    <property type="entry name" value="5'-3' EXORIBONUCLEASE 2"/>
    <property type="match status" value="1"/>
</dbReference>
<evidence type="ECO:0000313" key="4">
    <source>
        <dbReference type="Proteomes" id="UP000436088"/>
    </source>
</evidence>
<keyword evidence="4" id="KW-1185">Reference proteome</keyword>
<dbReference type="InterPro" id="IPR027073">
    <property type="entry name" value="5_3_exoribonuclease"/>
</dbReference>
<evidence type="ECO:0000313" key="3">
    <source>
        <dbReference type="EMBL" id="KAE8659858.1"/>
    </source>
</evidence>
<dbReference type="Proteomes" id="UP000436088">
    <property type="component" value="Unassembled WGS sequence"/>
</dbReference>
<dbReference type="Gene3D" id="3.40.50.12390">
    <property type="match status" value="1"/>
</dbReference>
<organism evidence="3 4">
    <name type="scientific">Hibiscus syriacus</name>
    <name type="common">Rose of Sharon</name>
    <dbReference type="NCBI Taxonomy" id="106335"/>
    <lineage>
        <taxon>Eukaryota</taxon>
        <taxon>Viridiplantae</taxon>
        <taxon>Streptophyta</taxon>
        <taxon>Embryophyta</taxon>
        <taxon>Tracheophyta</taxon>
        <taxon>Spermatophyta</taxon>
        <taxon>Magnoliopsida</taxon>
        <taxon>eudicotyledons</taxon>
        <taxon>Gunneridae</taxon>
        <taxon>Pentapetalae</taxon>
        <taxon>rosids</taxon>
        <taxon>malvids</taxon>
        <taxon>Malvales</taxon>
        <taxon>Malvaceae</taxon>
        <taxon>Malvoideae</taxon>
        <taxon>Hibiscus</taxon>
    </lineage>
</organism>
<accession>A0A6A2WKJ9</accession>
<name>A0A6A2WKJ9_HIBSY</name>
<feature type="domain" description="Xrn1 helical" evidence="2">
    <location>
        <begin position="83"/>
        <end position="316"/>
    </location>
</feature>
<feature type="region of interest" description="Disordered" evidence="1">
    <location>
        <begin position="207"/>
        <end position="242"/>
    </location>
</feature>
<sequence>MKFTFQSFERLSSTLEKKNVSCVVRWGHRAADCEGKVKRKAREFDEEGDIKAADRKPYQFLNIWTLRNYLEHEFRMSNPPFEIDFERIVDDFIFMCFFVGNDFLPHMPTLEIREGAINLLMTIYKKEFRRMGGYLTDGSKPNLSRVEHFIQAVGSCEEQIFRKRAQSHQRQAQRIKNRKAEVIRGDDVEPKVEPNLLVPVARFNGSRLSSGSSPAPFQQTMESNGDGSSGRPSKVQRLNSGAAVSASIIKTDDNIESDIHENKEEFEAKLKELSCKKTDVFIFNNHEEDKIKLGESGWKERYYQEKFLAKTPEEMETV</sequence>
<dbReference type="EMBL" id="VEPZ02001737">
    <property type="protein sequence ID" value="KAE8659858.1"/>
    <property type="molecule type" value="Genomic_DNA"/>
</dbReference>
<dbReference type="Pfam" id="PF17846">
    <property type="entry name" value="XRN_M"/>
    <property type="match status" value="1"/>
</dbReference>
<dbReference type="PANTHER" id="PTHR12341">
    <property type="entry name" value="5'-&gt;3' EXORIBONUCLEASE"/>
    <property type="match status" value="1"/>
</dbReference>
<dbReference type="GO" id="GO:0005634">
    <property type="term" value="C:nucleus"/>
    <property type="evidence" value="ECO:0007669"/>
    <property type="project" value="TreeGrafter"/>
</dbReference>
<dbReference type="GO" id="GO:0004534">
    <property type="term" value="F:5'-3' RNA exonuclease activity"/>
    <property type="evidence" value="ECO:0007669"/>
    <property type="project" value="TreeGrafter"/>
</dbReference>
<gene>
    <name evidence="3" type="ORF">F3Y22_tig00116962pilonHSYRG01219</name>
</gene>
<feature type="compositionally biased region" description="Polar residues" evidence="1">
    <location>
        <begin position="207"/>
        <end position="226"/>
    </location>
</feature>